<dbReference type="EMBL" id="CP017315">
    <property type="protein sequence ID" value="AQS41341.1"/>
    <property type="molecule type" value="Genomic_DNA"/>
</dbReference>
<gene>
    <name evidence="1" type="ORF">BHV28_06380</name>
</gene>
<dbReference type="Proteomes" id="UP000188912">
    <property type="component" value="Chromosome"/>
</dbReference>
<accession>A0A1U9JU00</accession>
<reference evidence="1 2" key="2">
    <citation type="journal article" date="2016" name="Sci. Rep.">
        <title>The genome of Rhizobiales bacteria in predatory ants reveals urease gene functions but no genes for nitrogen fixation.</title>
        <authorList>
            <person name="Neuvonen M.M."/>
            <person name="Tamarit D."/>
            <person name="Naslund K."/>
            <person name="Liebig J."/>
            <person name="Feldhaar H."/>
            <person name="Moran N.A."/>
            <person name="Guy L."/>
            <person name="Andersson S.G."/>
        </authorList>
    </citation>
    <scope>NUCLEOTIDE SEQUENCE [LARGE SCALE GENOMIC DNA]</scope>
    <source>
        <strain evidence="1 2">Hsal</strain>
    </source>
</reference>
<keyword evidence="2" id="KW-1185">Reference proteome</keyword>
<dbReference type="KEGG" id="thd:BHV28_06380"/>
<organism evidence="1 2">
    <name type="scientific">Candidatus Tokpelaia hoelldobleri</name>
    <dbReference type="NCBI Taxonomy" id="1902579"/>
    <lineage>
        <taxon>Bacteria</taxon>
        <taxon>Pseudomonadati</taxon>
        <taxon>Pseudomonadota</taxon>
        <taxon>Alphaproteobacteria</taxon>
        <taxon>Hyphomicrobiales</taxon>
        <taxon>Candidatus Tokpelaia</taxon>
    </lineage>
</organism>
<dbReference type="PROSITE" id="PS51257">
    <property type="entry name" value="PROKAR_LIPOPROTEIN"/>
    <property type="match status" value="1"/>
</dbReference>
<dbReference type="AlphaFoldDB" id="A0A1U9JU00"/>
<proteinExistence type="predicted"/>
<protein>
    <recommendedName>
        <fullName evidence="3">Lipoprotein</fullName>
    </recommendedName>
</protein>
<evidence type="ECO:0000313" key="2">
    <source>
        <dbReference type="Proteomes" id="UP000188912"/>
    </source>
</evidence>
<evidence type="ECO:0008006" key="3">
    <source>
        <dbReference type="Google" id="ProtNLM"/>
    </source>
</evidence>
<dbReference type="STRING" id="1902579.BHV28_06380"/>
<evidence type="ECO:0000313" key="1">
    <source>
        <dbReference type="EMBL" id="AQS41341.1"/>
    </source>
</evidence>
<reference evidence="1 2" key="1">
    <citation type="journal article" date="2010" name="Science">
        <title>Genomic comparison of the ants Camponotus floridanus and Harpegnathos saltator.</title>
        <authorList>
            <person name="Bonasio R."/>
            <person name="Zhang G."/>
            <person name="Ye C."/>
            <person name="Mutti N.S."/>
            <person name="Fang X."/>
            <person name="Qin N."/>
            <person name="Donahue G."/>
            <person name="Yang P."/>
            <person name="Li Q."/>
            <person name="Li C."/>
            <person name="Zhang P."/>
            <person name="Huang Z."/>
            <person name="Berger S.L."/>
            <person name="Reinberg D."/>
            <person name="Wang J."/>
            <person name="Liebig J."/>
        </authorList>
    </citation>
    <scope>NUCLEOTIDE SEQUENCE [LARGE SCALE GENOMIC DNA]</scope>
    <source>
        <strain evidence="1 2">Hsal</strain>
    </source>
</reference>
<name>A0A1U9JU00_9HYPH</name>
<sequence>MKRLAFPGVVAIFLSGCLTKEVHLYPISDEGMSTHLIRLRASGLEGASGALTGTLPNGVVCHGKWASTVSTSNEIMAHYKSNARNGLATMLTQRRSVVPKINPGQAFLSCSDGTMIDIEFVTGTAKGGYGEARDNKGNVYRVII</sequence>